<sequence length="328" mass="34931">MTDATHAEFALSLHRELPAGNRCWSPFSVAAALCAASDVAGGDTRAAVSDVLRADVERTAELLADAAHDDAVTSTDTIWADPSGPLAEHPGVRPLVLDENAHVEINKVVAEQTRGLVPEAVPPGAITPGTLAVLVNALHAKAAWTKEFPAEDTLPRKFRTPAGKVMAPTMRRVGTFSHVARHGWQAVRLPCTEAMDVVALVPDAPLAHARLDGETFADLLTGLSPTAIDLYLPQVDLTAATELADHLRALGAGPLFDSWLMVEKVLHQAKLTLDEQGVEGAAVTTMAAPMSAPPPREARPVRFDRPFLLAVRHRTTGLLLFLAELTNP</sequence>
<dbReference type="InterPro" id="IPR000215">
    <property type="entry name" value="Serpin_fam"/>
</dbReference>
<name>A0ABW3R0F0_9PSEU</name>
<comment type="similarity">
    <text evidence="1">Belongs to the serpin family.</text>
</comment>
<dbReference type="Gene3D" id="2.10.310.10">
    <property type="entry name" value="Serpins superfamily"/>
    <property type="match status" value="1"/>
</dbReference>
<dbReference type="Proteomes" id="UP001597168">
    <property type="component" value="Unassembled WGS sequence"/>
</dbReference>
<dbReference type="InterPro" id="IPR042178">
    <property type="entry name" value="Serpin_sf_1"/>
</dbReference>
<accession>A0ABW3R0F0</accession>
<dbReference type="EMBL" id="JBHTLK010000166">
    <property type="protein sequence ID" value="MFD1150552.1"/>
    <property type="molecule type" value="Genomic_DNA"/>
</dbReference>
<evidence type="ECO:0000313" key="4">
    <source>
        <dbReference type="Proteomes" id="UP001597168"/>
    </source>
</evidence>
<dbReference type="PANTHER" id="PTHR11461:SF211">
    <property type="entry name" value="GH10112P-RELATED"/>
    <property type="match status" value="1"/>
</dbReference>
<dbReference type="PANTHER" id="PTHR11461">
    <property type="entry name" value="SERINE PROTEASE INHIBITOR, SERPIN"/>
    <property type="match status" value="1"/>
</dbReference>
<dbReference type="Gene3D" id="3.30.497.10">
    <property type="entry name" value="Antithrombin, subunit I, domain 2"/>
    <property type="match status" value="1"/>
</dbReference>
<dbReference type="SUPFAM" id="SSF56574">
    <property type="entry name" value="Serpins"/>
    <property type="match status" value="1"/>
</dbReference>
<keyword evidence="4" id="KW-1185">Reference proteome</keyword>
<feature type="domain" description="Serpin" evidence="2">
    <location>
        <begin position="11"/>
        <end position="328"/>
    </location>
</feature>
<dbReference type="PROSITE" id="PS00284">
    <property type="entry name" value="SERPIN"/>
    <property type="match status" value="1"/>
</dbReference>
<dbReference type="RefSeq" id="WP_380726736.1">
    <property type="nucleotide sequence ID" value="NZ_JBHTLK010000166.1"/>
</dbReference>
<dbReference type="InterPro" id="IPR042185">
    <property type="entry name" value="Serpin_sf_2"/>
</dbReference>
<dbReference type="InterPro" id="IPR023796">
    <property type="entry name" value="Serpin_dom"/>
</dbReference>
<evidence type="ECO:0000256" key="1">
    <source>
        <dbReference type="RuleBase" id="RU000411"/>
    </source>
</evidence>
<protein>
    <submittedName>
        <fullName evidence="3">Serpin family protein</fullName>
    </submittedName>
</protein>
<evidence type="ECO:0000313" key="3">
    <source>
        <dbReference type="EMBL" id="MFD1150552.1"/>
    </source>
</evidence>
<organism evidence="3 4">
    <name type="scientific">Saccharothrix hoggarensis</name>
    <dbReference type="NCBI Taxonomy" id="913853"/>
    <lineage>
        <taxon>Bacteria</taxon>
        <taxon>Bacillati</taxon>
        <taxon>Actinomycetota</taxon>
        <taxon>Actinomycetes</taxon>
        <taxon>Pseudonocardiales</taxon>
        <taxon>Pseudonocardiaceae</taxon>
        <taxon>Saccharothrix</taxon>
    </lineage>
</organism>
<dbReference type="InterPro" id="IPR036186">
    <property type="entry name" value="Serpin_sf"/>
</dbReference>
<gene>
    <name evidence="3" type="ORF">ACFQ3T_25750</name>
</gene>
<dbReference type="SMART" id="SM00093">
    <property type="entry name" value="SERPIN"/>
    <property type="match status" value="1"/>
</dbReference>
<dbReference type="InterPro" id="IPR023795">
    <property type="entry name" value="Serpin_CS"/>
</dbReference>
<dbReference type="Gene3D" id="2.30.39.10">
    <property type="entry name" value="Alpha-1-antitrypsin, domain 1"/>
    <property type="match status" value="1"/>
</dbReference>
<reference evidence="4" key="1">
    <citation type="journal article" date="2019" name="Int. J. Syst. Evol. Microbiol.">
        <title>The Global Catalogue of Microorganisms (GCM) 10K type strain sequencing project: providing services to taxonomists for standard genome sequencing and annotation.</title>
        <authorList>
            <consortium name="The Broad Institute Genomics Platform"/>
            <consortium name="The Broad Institute Genome Sequencing Center for Infectious Disease"/>
            <person name="Wu L."/>
            <person name="Ma J."/>
        </authorList>
    </citation>
    <scope>NUCLEOTIDE SEQUENCE [LARGE SCALE GENOMIC DNA]</scope>
    <source>
        <strain evidence="4">CCUG 60214</strain>
    </source>
</reference>
<comment type="caution">
    <text evidence="3">The sequence shown here is derived from an EMBL/GenBank/DDBJ whole genome shotgun (WGS) entry which is preliminary data.</text>
</comment>
<dbReference type="Pfam" id="PF00079">
    <property type="entry name" value="Serpin"/>
    <property type="match status" value="1"/>
</dbReference>
<evidence type="ECO:0000259" key="2">
    <source>
        <dbReference type="SMART" id="SM00093"/>
    </source>
</evidence>
<proteinExistence type="inferred from homology"/>